<evidence type="ECO:0000313" key="1">
    <source>
        <dbReference type="EMBL" id="SDM16326.1"/>
    </source>
</evidence>
<proteinExistence type="predicted"/>
<sequence length="47" mass="5090">MGKIIIRDGTVKRTVPAKGVVGRIEIDLSGDERTVTVPDGVRVLRSE</sequence>
<dbReference type="RefSeq" id="WP_170830562.1">
    <property type="nucleotide sequence ID" value="NZ_FNHL01000001.1"/>
</dbReference>
<dbReference type="OrthoDB" id="304302at2157"/>
<protein>
    <submittedName>
        <fullName evidence="1">Uncharacterized protein</fullName>
    </submittedName>
</protein>
<dbReference type="AlphaFoldDB" id="A0A1G9QZ71"/>
<organism evidence="1 2">
    <name type="scientific">Halogranum gelatinilyticum</name>
    <dbReference type="NCBI Taxonomy" id="660521"/>
    <lineage>
        <taxon>Archaea</taxon>
        <taxon>Methanobacteriati</taxon>
        <taxon>Methanobacteriota</taxon>
        <taxon>Stenosarchaea group</taxon>
        <taxon>Halobacteria</taxon>
        <taxon>Halobacteriales</taxon>
        <taxon>Haloferacaceae</taxon>
    </lineage>
</organism>
<accession>A0A1G9QZ71</accession>
<reference evidence="2" key="1">
    <citation type="submission" date="2016-10" db="EMBL/GenBank/DDBJ databases">
        <authorList>
            <person name="Varghese N."/>
            <person name="Submissions S."/>
        </authorList>
    </citation>
    <scope>NUCLEOTIDE SEQUENCE [LARGE SCALE GENOMIC DNA]</scope>
    <source>
        <strain evidence="2">CGMCC 1.10119</strain>
    </source>
</reference>
<dbReference type="Proteomes" id="UP000199451">
    <property type="component" value="Unassembled WGS sequence"/>
</dbReference>
<keyword evidence="2" id="KW-1185">Reference proteome</keyword>
<gene>
    <name evidence="1" type="ORF">SAMN04487949_1101</name>
</gene>
<name>A0A1G9QZ71_9EURY</name>
<dbReference type="EMBL" id="FNHL01000001">
    <property type="protein sequence ID" value="SDM16326.1"/>
    <property type="molecule type" value="Genomic_DNA"/>
</dbReference>
<evidence type="ECO:0000313" key="2">
    <source>
        <dbReference type="Proteomes" id="UP000199451"/>
    </source>
</evidence>